<gene>
    <name evidence="8" type="ORF">RM423_20820</name>
</gene>
<protein>
    <submittedName>
        <fullName evidence="8">NAD(P)/FAD-dependent oxidoreductase</fullName>
        <ecNumber evidence="8">1.-.-.-</ecNumber>
    </submittedName>
</protein>
<evidence type="ECO:0000256" key="5">
    <source>
        <dbReference type="ARBA" id="ARBA00023027"/>
    </source>
</evidence>
<evidence type="ECO:0000259" key="7">
    <source>
        <dbReference type="Pfam" id="PF07992"/>
    </source>
</evidence>
<comment type="similarity">
    <text evidence="2">Belongs to the class-I pyridine nucleotide-disulfide oxidoreductase family.</text>
</comment>
<keyword evidence="4" id="KW-0274">FAD</keyword>
<dbReference type="Proteomes" id="UP001183176">
    <property type="component" value="Unassembled WGS sequence"/>
</dbReference>
<dbReference type="InterPro" id="IPR004099">
    <property type="entry name" value="Pyr_nucl-diS_OxRdtase_dimer"/>
</dbReference>
<dbReference type="InterPro" id="IPR036188">
    <property type="entry name" value="FAD/NAD-bd_sf"/>
</dbReference>
<proteinExistence type="inferred from homology"/>
<evidence type="ECO:0000256" key="2">
    <source>
        <dbReference type="ARBA" id="ARBA00007532"/>
    </source>
</evidence>
<keyword evidence="5" id="KW-0520">NAD</keyword>
<dbReference type="InterPro" id="IPR050151">
    <property type="entry name" value="Class-I_Pyr_Nuc-Dis_Oxidored"/>
</dbReference>
<dbReference type="SUPFAM" id="SSF55424">
    <property type="entry name" value="FAD/NAD-linked reductases, dimerisation (C-terminal) domain"/>
    <property type="match status" value="1"/>
</dbReference>
<dbReference type="PRINTS" id="PR00368">
    <property type="entry name" value="FADPNR"/>
</dbReference>
<dbReference type="EC" id="1.-.-.-" evidence="8"/>
<name>A0ABU2JFP8_9ACTN</name>
<evidence type="ECO:0000256" key="4">
    <source>
        <dbReference type="ARBA" id="ARBA00022827"/>
    </source>
</evidence>
<dbReference type="InterPro" id="IPR016156">
    <property type="entry name" value="FAD/NAD-linked_Rdtase_dimer_sf"/>
</dbReference>
<comment type="cofactor">
    <cofactor evidence="1">
        <name>FAD</name>
        <dbReference type="ChEBI" id="CHEBI:57692"/>
    </cofactor>
</comment>
<dbReference type="PIRSF" id="PIRSF000350">
    <property type="entry name" value="Mercury_reductase_MerA"/>
    <property type="match status" value="1"/>
</dbReference>
<dbReference type="GO" id="GO:0016491">
    <property type="term" value="F:oxidoreductase activity"/>
    <property type="evidence" value="ECO:0007669"/>
    <property type="project" value="UniProtKB-KW"/>
</dbReference>
<keyword evidence="8" id="KW-0560">Oxidoreductase</keyword>
<keyword evidence="3" id="KW-0285">Flavoprotein</keyword>
<dbReference type="Gene3D" id="3.50.50.60">
    <property type="entry name" value="FAD/NAD(P)-binding domain"/>
    <property type="match status" value="2"/>
</dbReference>
<dbReference type="SUPFAM" id="SSF51905">
    <property type="entry name" value="FAD/NAD(P)-binding domain"/>
    <property type="match status" value="1"/>
</dbReference>
<dbReference type="PANTHER" id="PTHR22912">
    <property type="entry name" value="DISULFIDE OXIDOREDUCTASE"/>
    <property type="match status" value="1"/>
</dbReference>
<accession>A0ABU2JFP8</accession>
<feature type="domain" description="Pyridine nucleotide-disulphide oxidoreductase dimerisation" evidence="6">
    <location>
        <begin position="379"/>
        <end position="485"/>
    </location>
</feature>
<reference evidence="9" key="1">
    <citation type="submission" date="2023-07" db="EMBL/GenBank/DDBJ databases">
        <title>30 novel species of actinomycetes from the DSMZ collection.</title>
        <authorList>
            <person name="Nouioui I."/>
        </authorList>
    </citation>
    <scope>NUCLEOTIDE SEQUENCE [LARGE SCALE GENOMIC DNA]</scope>
    <source>
        <strain evidence="9">DSM 44399</strain>
    </source>
</reference>
<evidence type="ECO:0000313" key="8">
    <source>
        <dbReference type="EMBL" id="MDT0263821.1"/>
    </source>
</evidence>
<dbReference type="InterPro" id="IPR001100">
    <property type="entry name" value="Pyr_nuc-diS_OxRdtase"/>
</dbReference>
<evidence type="ECO:0000313" key="9">
    <source>
        <dbReference type="Proteomes" id="UP001183176"/>
    </source>
</evidence>
<dbReference type="PANTHER" id="PTHR22912:SF151">
    <property type="entry name" value="DIHYDROLIPOYL DEHYDROGENASE, MITOCHONDRIAL"/>
    <property type="match status" value="1"/>
</dbReference>
<dbReference type="Pfam" id="PF02852">
    <property type="entry name" value="Pyr_redox_dim"/>
    <property type="match status" value="1"/>
</dbReference>
<dbReference type="Gene3D" id="3.30.390.30">
    <property type="match status" value="1"/>
</dbReference>
<organism evidence="8 9">
    <name type="scientific">Jatrophihabitans lederbergiae</name>
    <dbReference type="NCBI Taxonomy" id="3075547"/>
    <lineage>
        <taxon>Bacteria</taxon>
        <taxon>Bacillati</taxon>
        <taxon>Actinomycetota</taxon>
        <taxon>Actinomycetes</taxon>
        <taxon>Jatrophihabitantales</taxon>
        <taxon>Jatrophihabitantaceae</taxon>
        <taxon>Jatrophihabitans</taxon>
    </lineage>
</organism>
<keyword evidence="9" id="KW-1185">Reference proteome</keyword>
<comment type="caution">
    <text evidence="8">The sequence shown here is derived from an EMBL/GenBank/DDBJ whole genome shotgun (WGS) entry which is preliminary data.</text>
</comment>
<dbReference type="RefSeq" id="WP_311424964.1">
    <property type="nucleotide sequence ID" value="NZ_JAVREH010000053.1"/>
</dbReference>
<dbReference type="InterPro" id="IPR023753">
    <property type="entry name" value="FAD/NAD-binding_dom"/>
</dbReference>
<dbReference type="Pfam" id="PF07992">
    <property type="entry name" value="Pyr_redox_2"/>
    <property type="match status" value="1"/>
</dbReference>
<evidence type="ECO:0000256" key="1">
    <source>
        <dbReference type="ARBA" id="ARBA00001974"/>
    </source>
</evidence>
<sequence>MAASVNPDRSEWDVIVIGAGAVGENAAQYATQFSDLEAVMVEAELVGGECSYWACMPSKALLRPIEVLHNARNLAGTQQLVGDRALDAEAVLARRDKIINNLDDSSQVKWALDTGIDVVRGYGRLSGEREVTVTTADGGRRVLTARHAVVLDTGSVAAVPPVPGLREAKPWTSRDVTNLHEVPDRVVIVGGGVVACEAATWLVGLGVRELTVIEGEGRLLAKNEPFAGELIEQQFSAAGVTVLTGTRVESAERAEVNDAPDGHLHGGEVTLTLTGGETVTADEVVVAAGRKPNSDDIGLESVGLRPGGYIEVDDHLSVTGVDGEWLYAVGDVCGRALLTHMGKYQARIAGEVIAARAVGTPLSEEPFNIYTDVADHDQVPQVTFTDPEIGSVGITEAQARDRGLDVVTLEYDLAALAGTYVLRDDYVGRAKLVIDRARDVLLGATFVGTGIAELTHSATVAVVGKVPLAVLWHAVPSYPTVSEVWLRLLEALNSQRRG</sequence>
<evidence type="ECO:0000256" key="3">
    <source>
        <dbReference type="ARBA" id="ARBA00022630"/>
    </source>
</evidence>
<dbReference type="EMBL" id="JAVREH010000053">
    <property type="protein sequence ID" value="MDT0263821.1"/>
    <property type="molecule type" value="Genomic_DNA"/>
</dbReference>
<evidence type="ECO:0000259" key="6">
    <source>
        <dbReference type="Pfam" id="PF02852"/>
    </source>
</evidence>
<dbReference type="PRINTS" id="PR00411">
    <property type="entry name" value="PNDRDTASEI"/>
</dbReference>
<feature type="domain" description="FAD/NAD(P)-binding" evidence="7">
    <location>
        <begin position="13"/>
        <end position="341"/>
    </location>
</feature>